<dbReference type="PROSITE" id="PS01186">
    <property type="entry name" value="EGF_2"/>
    <property type="match status" value="2"/>
</dbReference>
<proteinExistence type="predicted"/>
<feature type="domain" description="EGF-like" evidence="9">
    <location>
        <begin position="456"/>
        <end position="494"/>
    </location>
</feature>
<organism evidence="10 11">
    <name type="scientific">Trichuris trichiura</name>
    <name type="common">Whipworm</name>
    <name type="synonym">Trichocephalus trichiurus</name>
    <dbReference type="NCBI Taxonomy" id="36087"/>
    <lineage>
        <taxon>Eukaryota</taxon>
        <taxon>Metazoa</taxon>
        <taxon>Ecdysozoa</taxon>
        <taxon>Nematoda</taxon>
        <taxon>Enoplea</taxon>
        <taxon>Dorylaimia</taxon>
        <taxon>Trichinellida</taxon>
        <taxon>Trichuridae</taxon>
        <taxon>Trichuris</taxon>
    </lineage>
</organism>
<evidence type="ECO:0000313" key="10">
    <source>
        <dbReference type="EMBL" id="CDW54557.1"/>
    </source>
</evidence>
<keyword evidence="7" id="KW-0812">Transmembrane</keyword>
<evidence type="ECO:0000313" key="11">
    <source>
        <dbReference type="Proteomes" id="UP000030665"/>
    </source>
</evidence>
<evidence type="ECO:0000256" key="4">
    <source>
        <dbReference type="ARBA" id="ARBA00023157"/>
    </source>
</evidence>
<evidence type="ECO:0000256" key="1">
    <source>
        <dbReference type="ARBA" id="ARBA00022536"/>
    </source>
</evidence>
<dbReference type="PROSITE" id="PS00022">
    <property type="entry name" value="EGF_1"/>
    <property type="match status" value="3"/>
</dbReference>
<feature type="disulfide bond" evidence="5">
    <location>
        <begin position="465"/>
        <end position="482"/>
    </location>
</feature>
<dbReference type="PANTHER" id="PTHR12916">
    <property type="entry name" value="CYTOCHROME C OXIDASE POLYPEPTIDE VIC-2"/>
    <property type="match status" value="1"/>
</dbReference>
<feature type="domain" description="EGF-like" evidence="9">
    <location>
        <begin position="376"/>
        <end position="411"/>
    </location>
</feature>
<accession>A0A077Z239</accession>
<dbReference type="SMART" id="SM00181">
    <property type="entry name" value="EGF"/>
    <property type="match status" value="4"/>
</dbReference>
<evidence type="ECO:0000256" key="6">
    <source>
        <dbReference type="SAM" id="MobiDB-lite"/>
    </source>
</evidence>
<feature type="transmembrane region" description="Helical" evidence="7">
    <location>
        <begin position="512"/>
        <end position="535"/>
    </location>
</feature>
<dbReference type="EMBL" id="HG805904">
    <property type="protein sequence ID" value="CDW54557.1"/>
    <property type="molecule type" value="Genomic_DNA"/>
</dbReference>
<evidence type="ECO:0000256" key="3">
    <source>
        <dbReference type="ARBA" id="ARBA00022737"/>
    </source>
</evidence>
<dbReference type="Gene3D" id="2.10.25.10">
    <property type="entry name" value="Laminin"/>
    <property type="match status" value="2"/>
</dbReference>
<gene>
    <name evidence="10" type="ORF">TTRE_0000282701</name>
</gene>
<dbReference type="OrthoDB" id="283575at2759"/>
<protein>
    <recommendedName>
        <fullName evidence="9">EGF-like domain-containing protein</fullName>
    </recommendedName>
</protein>
<dbReference type="InterPro" id="IPR001881">
    <property type="entry name" value="EGF-like_Ca-bd_dom"/>
</dbReference>
<keyword evidence="4 5" id="KW-1015">Disulfide bond</keyword>
<reference evidence="10" key="2">
    <citation type="submission" date="2014-03" db="EMBL/GenBank/DDBJ databases">
        <title>The whipworm genome and dual-species transcriptomics of an intimate host-pathogen interaction.</title>
        <authorList>
            <person name="Foth B.J."/>
            <person name="Tsai I.J."/>
            <person name="Reid A.J."/>
            <person name="Bancroft A.J."/>
            <person name="Nichol S."/>
            <person name="Tracey A."/>
            <person name="Holroyd N."/>
            <person name="Cotton J.A."/>
            <person name="Stanley E.J."/>
            <person name="Zarowiecki M."/>
            <person name="Liu J.Z."/>
            <person name="Huckvale T."/>
            <person name="Cooper P.J."/>
            <person name="Grencis R.K."/>
            <person name="Berriman M."/>
        </authorList>
    </citation>
    <scope>NUCLEOTIDE SEQUENCE [LARGE SCALE GENOMIC DNA]</scope>
</reference>
<feature type="chain" id="PRO_5001728275" description="EGF-like domain-containing protein" evidence="8">
    <location>
        <begin position="22"/>
        <end position="616"/>
    </location>
</feature>
<dbReference type="Proteomes" id="UP000030665">
    <property type="component" value="Unassembled WGS sequence"/>
</dbReference>
<feature type="signal peptide" evidence="8">
    <location>
        <begin position="1"/>
        <end position="21"/>
    </location>
</feature>
<evidence type="ECO:0000259" key="9">
    <source>
        <dbReference type="PROSITE" id="PS50026"/>
    </source>
</evidence>
<keyword evidence="7" id="KW-0472">Membrane</keyword>
<feature type="disulfide bond" evidence="5">
    <location>
        <begin position="484"/>
        <end position="493"/>
    </location>
</feature>
<keyword evidence="7" id="KW-1133">Transmembrane helix</keyword>
<name>A0A077Z239_TRITR</name>
<sequence length="616" mass="68864">MSPALILITLICINFATQVSTGDTYRCPSEARMQTGFKRGDLCVTWIRCLGLGGDRFLADTFDDLCAATFLHGERYGFNNLDDVDWKGLYYKPRTVPMIDTWAVGGYFIRVLTKPACNSRWGGSSCSMQIDEMTTTDTVNRHTYWYFHPNRGLAYADGSDWVIHRFWPQRYLNRLIESRGKWLCPTYGFRPDKSHYYGFGWRCEEISPMTDHDLACLHSPYRNCNYKIVEHCHFDDIDEKWYKYAISVLSEAETPYGKPCPTRIPKEWKRECEKTCRGNWGNWSAEPSEEHLRCDTITRERFAPAESGAAPCNKSGPACCVARKLTKYNDSCTDFAYNTTINLRKKGCNNSASLGRDSHGHLKCVCPDRYIGIQCEEDVCEGTCLNGGTCVPARGKPHCFCRRGFTGSNCSVALKSCGESATCQNGGTCETLVIGAEEVKVCKCKDGYGGVTCEREVEKCKDDSCNYNGACREDAEYGTIFCTCYESYHGKHCEMRKGKLIELLVKPTTSNIVNIVIGFVLGFLMLTLCFGGAAVHHRRRRRRGGHSYESSYASTFSTAMSSRASTFSTAMSSRASTNSTAISKAFGRQGTVKTKKEDTRSLAKSSSKAVGISKVG</sequence>
<dbReference type="PANTHER" id="PTHR12916:SF4">
    <property type="entry name" value="UNINFLATABLE, ISOFORM C"/>
    <property type="match status" value="1"/>
</dbReference>
<dbReference type="CDD" id="cd00054">
    <property type="entry name" value="EGF_CA"/>
    <property type="match status" value="1"/>
</dbReference>
<keyword evidence="1 5" id="KW-0245">EGF-like domain</keyword>
<evidence type="ECO:0000256" key="7">
    <source>
        <dbReference type="SAM" id="Phobius"/>
    </source>
</evidence>
<dbReference type="SUPFAM" id="SSF57196">
    <property type="entry name" value="EGF/Laminin"/>
    <property type="match status" value="3"/>
</dbReference>
<dbReference type="InterPro" id="IPR000742">
    <property type="entry name" value="EGF"/>
</dbReference>
<feature type="domain" description="EGF-like" evidence="9">
    <location>
        <begin position="413"/>
        <end position="454"/>
    </location>
</feature>
<evidence type="ECO:0000256" key="8">
    <source>
        <dbReference type="SAM" id="SignalP"/>
    </source>
</evidence>
<feature type="disulfide bond" evidence="5">
    <location>
        <begin position="444"/>
        <end position="453"/>
    </location>
</feature>
<dbReference type="Pfam" id="PF00008">
    <property type="entry name" value="EGF"/>
    <property type="match status" value="1"/>
</dbReference>
<dbReference type="GO" id="GO:0005509">
    <property type="term" value="F:calcium ion binding"/>
    <property type="evidence" value="ECO:0007669"/>
    <property type="project" value="InterPro"/>
</dbReference>
<dbReference type="AlphaFoldDB" id="A0A077Z239"/>
<dbReference type="PROSITE" id="PS50026">
    <property type="entry name" value="EGF_3"/>
    <property type="match status" value="3"/>
</dbReference>
<feature type="disulfide bond" evidence="5">
    <location>
        <begin position="380"/>
        <end position="390"/>
    </location>
</feature>
<evidence type="ECO:0000256" key="2">
    <source>
        <dbReference type="ARBA" id="ARBA00022729"/>
    </source>
</evidence>
<keyword evidence="3" id="KW-0677">Repeat</keyword>
<keyword evidence="2 8" id="KW-0732">Signal</keyword>
<feature type="disulfide bond" evidence="5">
    <location>
        <begin position="401"/>
        <end position="410"/>
    </location>
</feature>
<reference evidence="10" key="1">
    <citation type="submission" date="2014-01" db="EMBL/GenBank/DDBJ databases">
        <authorList>
            <person name="Aslett M."/>
        </authorList>
    </citation>
    <scope>NUCLEOTIDE SEQUENCE</scope>
</reference>
<feature type="region of interest" description="Disordered" evidence="6">
    <location>
        <begin position="587"/>
        <end position="616"/>
    </location>
</feature>
<comment type="caution">
    <text evidence="5">Lacks conserved residue(s) required for the propagation of feature annotation.</text>
</comment>
<evidence type="ECO:0000256" key="5">
    <source>
        <dbReference type="PROSITE-ProRule" id="PRU00076"/>
    </source>
</evidence>
<dbReference type="STRING" id="36087.A0A077Z239"/>
<dbReference type="SMART" id="SM00179">
    <property type="entry name" value="EGF_CA"/>
    <property type="match status" value="1"/>
</dbReference>
<keyword evidence="11" id="KW-1185">Reference proteome</keyword>